<name>A0ABY5I2S9_9FIRM</name>
<dbReference type="Gene3D" id="3.90.950.10">
    <property type="match status" value="1"/>
</dbReference>
<protein>
    <recommendedName>
        <fullName evidence="4">Non-canonical purine NTP pyrophosphatase</fullName>
    </recommendedName>
</protein>
<evidence type="ECO:0008006" key="4">
    <source>
        <dbReference type="Google" id="ProtNLM"/>
    </source>
</evidence>
<evidence type="ECO:0000313" key="2">
    <source>
        <dbReference type="EMBL" id="UTY39664.1"/>
    </source>
</evidence>
<evidence type="ECO:0000256" key="1">
    <source>
        <dbReference type="ARBA" id="ARBA00022801"/>
    </source>
</evidence>
<dbReference type="InterPro" id="IPR002637">
    <property type="entry name" value="RdgB/HAM1"/>
</dbReference>
<proteinExistence type="predicted"/>
<dbReference type="SUPFAM" id="SSF52972">
    <property type="entry name" value="ITPase-like"/>
    <property type="match status" value="1"/>
</dbReference>
<gene>
    <name evidence="2" type="ORF">NMU03_02215</name>
</gene>
<keyword evidence="1" id="KW-0378">Hydrolase</keyword>
<sequence length="193" mass="22136">MKKIKLLYATHNHSKIYNMKRRLEGLPIEIVTPKDLGIQLEIVEDGQSAIENAIKKAQAYFEYTHIPTIGADSGLYIENIPEDKQPGLFVRRVNGQELSVDEMIEYYTHLIESIGGQTIGYYITGLALMSEKGLNTIEIKEDAFILTSKIFKHPHRGNPLDTITIDPITQKYYTDLTDEDMKTMGFVFEKRMY</sequence>
<dbReference type="EMBL" id="CP101620">
    <property type="protein sequence ID" value="UTY39664.1"/>
    <property type="molecule type" value="Genomic_DNA"/>
</dbReference>
<keyword evidence="3" id="KW-1185">Reference proteome</keyword>
<organism evidence="2 3">
    <name type="scientific">Allocoprobacillus halotolerans</name>
    <dbReference type="NCBI Taxonomy" id="2944914"/>
    <lineage>
        <taxon>Bacteria</taxon>
        <taxon>Bacillati</taxon>
        <taxon>Bacillota</taxon>
        <taxon>Erysipelotrichia</taxon>
        <taxon>Erysipelotrichales</taxon>
        <taxon>Erysipelotrichaceae</taxon>
        <taxon>Allocoprobacillus</taxon>
    </lineage>
</organism>
<accession>A0ABY5I2S9</accession>
<dbReference type="RefSeq" id="WP_290140942.1">
    <property type="nucleotide sequence ID" value="NZ_CP101620.1"/>
</dbReference>
<dbReference type="InterPro" id="IPR029001">
    <property type="entry name" value="ITPase-like_fam"/>
</dbReference>
<reference evidence="2" key="1">
    <citation type="submission" date="2022-07" db="EMBL/GenBank/DDBJ databases">
        <title>Faecal culturing of patients with breast cancer.</title>
        <authorList>
            <person name="Teng N.M.Y."/>
            <person name="Kiu R."/>
            <person name="Evans R."/>
            <person name="Baker D.J."/>
            <person name="Zenner C."/>
            <person name="Robinson S.D."/>
            <person name="Hall L.J."/>
        </authorList>
    </citation>
    <scope>NUCLEOTIDE SEQUENCE</scope>
    <source>
        <strain evidence="2">LH1062</strain>
    </source>
</reference>
<evidence type="ECO:0000313" key="3">
    <source>
        <dbReference type="Proteomes" id="UP001060112"/>
    </source>
</evidence>
<dbReference type="Proteomes" id="UP001060112">
    <property type="component" value="Chromosome"/>
</dbReference>
<dbReference type="Pfam" id="PF01725">
    <property type="entry name" value="Ham1p_like"/>
    <property type="match status" value="1"/>
</dbReference>